<evidence type="ECO:0000256" key="5">
    <source>
        <dbReference type="ARBA" id="ARBA00022507"/>
    </source>
</evidence>
<keyword evidence="15" id="KW-1185">Reference proteome</keyword>
<evidence type="ECO:0000256" key="2">
    <source>
        <dbReference type="ARBA" id="ARBA00004651"/>
    </source>
</evidence>
<keyword evidence="10 13" id="KW-0675">Receptor</keyword>
<dbReference type="GO" id="GO:0019236">
    <property type="term" value="P:response to pheromone"/>
    <property type="evidence" value="ECO:0007669"/>
    <property type="project" value="UniProtKB-KW"/>
</dbReference>
<evidence type="ECO:0000256" key="13">
    <source>
        <dbReference type="RuleBase" id="RU364061"/>
    </source>
</evidence>
<keyword evidence="6 13" id="KW-0812">Transmembrane</keyword>
<evidence type="ECO:0000256" key="11">
    <source>
        <dbReference type="ARBA" id="ARBA00023180"/>
    </source>
</evidence>
<dbReference type="RefSeq" id="XP_004644786.1">
    <property type="nucleotide sequence ID" value="XM_004644729.1"/>
</dbReference>
<evidence type="ECO:0000313" key="16">
    <source>
        <dbReference type="RefSeq" id="XP_004644786.1"/>
    </source>
</evidence>
<evidence type="ECO:0000256" key="7">
    <source>
        <dbReference type="ARBA" id="ARBA00022989"/>
    </source>
</evidence>
<evidence type="ECO:0000256" key="3">
    <source>
        <dbReference type="ARBA" id="ARBA00010663"/>
    </source>
</evidence>
<proteinExistence type="inferred from homology"/>
<dbReference type="Pfam" id="PF03402">
    <property type="entry name" value="V1R"/>
    <property type="match status" value="1"/>
</dbReference>
<feature type="domain" description="G-protein coupled receptors family 1 profile" evidence="14">
    <location>
        <begin position="22"/>
        <end position="286"/>
    </location>
</feature>
<dbReference type="GO" id="GO:0007606">
    <property type="term" value="P:sensory perception of chemical stimulus"/>
    <property type="evidence" value="ECO:0007669"/>
    <property type="project" value="UniProtKB-ARBA"/>
</dbReference>
<accession>A0A6P3FDX8</accession>
<feature type="transmembrane region" description="Helical" evidence="13">
    <location>
        <begin position="83"/>
        <end position="105"/>
    </location>
</feature>
<name>A0A6P3FDX8_OCTDE</name>
<dbReference type="OrthoDB" id="9606139at2759"/>
<dbReference type="SUPFAM" id="SSF81321">
    <property type="entry name" value="Family A G protein-coupled receptor-like"/>
    <property type="match status" value="1"/>
</dbReference>
<dbReference type="InParanoid" id="A0A6P3FDX8"/>
<evidence type="ECO:0000256" key="12">
    <source>
        <dbReference type="ARBA" id="ARBA00023224"/>
    </source>
</evidence>
<evidence type="ECO:0000256" key="1">
    <source>
        <dbReference type="ARBA" id="ARBA00003878"/>
    </source>
</evidence>
<dbReference type="PRINTS" id="PR01534">
    <property type="entry name" value="VOMERONASL1R"/>
</dbReference>
<sequence>MTLREGATGVIFLSQTVGGVLGNLFLLQRYLLLYFTEHRLKSTDLILHHLMVANSLSLLSRGVPQTMAAFGLQDFHNDYGCKFMFYLYRVGRGMSMSITCLLSGFQAITISPRKFTWAKLKVKAPTYISSCIFMCWSLQILVNIIVPLHVTAKRGKKNMTQKKDLEFCSTNRVDAITQSLHVVLLLFPDVVCLSLMVYTSISMLLILYRHRQKVRYIHRMNVSSKSSTESRATQKILLLVNSFVTSYTLSSIFQVCISNSPKPSWLLMNFSAFMSLFFPAFCPFLLMMHDFQCPGSMSV</sequence>
<feature type="transmembrane region" description="Helical" evidence="13">
    <location>
        <begin position="182"/>
        <end position="208"/>
    </location>
</feature>
<keyword evidence="8 13" id="KW-0297">G-protein coupled receptor</keyword>
<keyword evidence="5 13" id="KW-0589">Pheromone response</keyword>
<dbReference type="GO" id="GO:0016503">
    <property type="term" value="F:pheromone receptor activity"/>
    <property type="evidence" value="ECO:0007669"/>
    <property type="project" value="InterPro"/>
</dbReference>
<dbReference type="PROSITE" id="PS50262">
    <property type="entry name" value="G_PROTEIN_RECEP_F1_2"/>
    <property type="match status" value="1"/>
</dbReference>
<evidence type="ECO:0000256" key="10">
    <source>
        <dbReference type="ARBA" id="ARBA00023170"/>
    </source>
</evidence>
<evidence type="ECO:0000256" key="8">
    <source>
        <dbReference type="ARBA" id="ARBA00023040"/>
    </source>
</evidence>
<comment type="function">
    <text evidence="1">Putative pheromone receptor.</text>
</comment>
<dbReference type="GeneID" id="101592129"/>
<organism evidence="15 16">
    <name type="scientific">Octodon degus</name>
    <name type="common">Degu</name>
    <name type="synonym">Sciurus degus</name>
    <dbReference type="NCBI Taxonomy" id="10160"/>
    <lineage>
        <taxon>Eukaryota</taxon>
        <taxon>Metazoa</taxon>
        <taxon>Chordata</taxon>
        <taxon>Craniata</taxon>
        <taxon>Vertebrata</taxon>
        <taxon>Euteleostomi</taxon>
        <taxon>Mammalia</taxon>
        <taxon>Eutheria</taxon>
        <taxon>Euarchontoglires</taxon>
        <taxon>Glires</taxon>
        <taxon>Rodentia</taxon>
        <taxon>Hystricomorpha</taxon>
        <taxon>Octodontidae</taxon>
        <taxon>Octodon</taxon>
    </lineage>
</organism>
<comment type="subcellular location">
    <subcellularLocation>
        <location evidence="2 13">Cell membrane</location>
        <topology evidence="2 13">Multi-pass membrane protein</topology>
    </subcellularLocation>
</comment>
<keyword evidence="7 13" id="KW-1133">Transmembrane helix</keyword>
<keyword evidence="9 13" id="KW-0472">Membrane</keyword>
<dbReference type="FunFam" id="1.20.1070.10:FF:000033">
    <property type="entry name" value="Vomeronasal type-1 receptor"/>
    <property type="match status" value="1"/>
</dbReference>
<gene>
    <name evidence="16" type="primary">LOC101592129</name>
</gene>
<reference evidence="16" key="1">
    <citation type="submission" date="2025-08" db="UniProtKB">
        <authorList>
            <consortium name="RefSeq"/>
        </authorList>
    </citation>
    <scope>IDENTIFICATION</scope>
</reference>
<feature type="transmembrane region" description="Helical" evidence="13">
    <location>
        <begin position="265"/>
        <end position="287"/>
    </location>
</feature>
<feature type="transmembrane region" description="Helical" evidence="13">
    <location>
        <begin position="236"/>
        <end position="253"/>
    </location>
</feature>
<feature type="transmembrane region" description="Helical" evidence="13">
    <location>
        <begin position="12"/>
        <end position="33"/>
    </location>
</feature>
<comment type="similarity">
    <text evidence="3 13">Belongs to the G-protein coupled receptor 1 family.</text>
</comment>
<keyword evidence="12 13" id="KW-0807">Transducer</keyword>
<feature type="transmembrane region" description="Helical" evidence="13">
    <location>
        <begin position="126"/>
        <end position="150"/>
    </location>
</feature>
<feature type="transmembrane region" description="Helical" evidence="13">
    <location>
        <begin position="45"/>
        <end position="63"/>
    </location>
</feature>
<keyword evidence="4 13" id="KW-1003">Cell membrane</keyword>
<keyword evidence="11" id="KW-0325">Glycoprotein</keyword>
<dbReference type="PANTHER" id="PTHR24062">
    <property type="entry name" value="VOMERONASAL TYPE-1 RECEPTOR"/>
    <property type="match status" value="1"/>
</dbReference>
<dbReference type="InterPro" id="IPR004072">
    <property type="entry name" value="Vmron_rcpt_1"/>
</dbReference>
<dbReference type="AlphaFoldDB" id="A0A6P3FDX8"/>
<evidence type="ECO:0000256" key="9">
    <source>
        <dbReference type="ARBA" id="ARBA00023136"/>
    </source>
</evidence>
<evidence type="ECO:0000313" key="15">
    <source>
        <dbReference type="Proteomes" id="UP000515203"/>
    </source>
</evidence>
<dbReference type="GO" id="GO:0005886">
    <property type="term" value="C:plasma membrane"/>
    <property type="evidence" value="ECO:0007669"/>
    <property type="project" value="UniProtKB-SubCell"/>
</dbReference>
<evidence type="ECO:0000256" key="4">
    <source>
        <dbReference type="ARBA" id="ARBA00022475"/>
    </source>
</evidence>
<evidence type="ECO:0000256" key="6">
    <source>
        <dbReference type="ARBA" id="ARBA00022692"/>
    </source>
</evidence>
<dbReference type="InterPro" id="IPR017452">
    <property type="entry name" value="GPCR_Rhodpsn_7TM"/>
</dbReference>
<dbReference type="Gene3D" id="1.20.1070.10">
    <property type="entry name" value="Rhodopsin 7-helix transmembrane proteins"/>
    <property type="match status" value="1"/>
</dbReference>
<dbReference type="Proteomes" id="UP000515203">
    <property type="component" value="Unplaced"/>
</dbReference>
<protein>
    <recommendedName>
        <fullName evidence="13">Vomeronasal type-1 receptor</fullName>
    </recommendedName>
</protein>
<evidence type="ECO:0000259" key="14">
    <source>
        <dbReference type="PROSITE" id="PS50262"/>
    </source>
</evidence>